<feature type="region of interest" description="Disordered" evidence="1">
    <location>
        <begin position="875"/>
        <end position="940"/>
    </location>
</feature>
<evidence type="ECO:0008006" key="5">
    <source>
        <dbReference type="Google" id="ProtNLM"/>
    </source>
</evidence>
<keyword evidence="4" id="KW-1185">Reference proteome</keyword>
<dbReference type="EMBL" id="CP026604">
    <property type="protein sequence ID" value="AWB64998.1"/>
    <property type="molecule type" value="Genomic_DNA"/>
</dbReference>
<dbReference type="AlphaFoldDB" id="A0A2S0VLB5"/>
<feature type="region of interest" description="Disordered" evidence="1">
    <location>
        <begin position="1077"/>
        <end position="1122"/>
    </location>
</feature>
<dbReference type="OrthoDB" id="5523678at2"/>
<feature type="signal peptide" evidence="2">
    <location>
        <begin position="1"/>
        <end position="19"/>
    </location>
</feature>
<dbReference type="SUPFAM" id="SSF49899">
    <property type="entry name" value="Concanavalin A-like lectins/glucanases"/>
    <property type="match status" value="1"/>
</dbReference>
<keyword evidence="2" id="KW-0732">Signal</keyword>
<dbReference type="KEGG" id="cate:C2869_00435"/>
<sequence length="1267" mass="139086">MKTRALASLMALVGGYACALPEQPAIDRDVHMTENRQYLNPTIPTLVTSADGRVGISHRIELVNGGGNIAFRLQVPEKIEQPFLESPAGTFILSYPNALAPDEAGLNPTGTNQEVGGSNSSHAGLCDPSSAPDSTIRNPRACGADDCYDLVIVRAEDVGNPSWQLTGTPVEVRVANPKTPEARIVDVTAGDVVRGSTFGFLQFFEPVITSDGRLMTARVGANGQFSWNDNSGARRTSTSDMVYFVNDNPDNPTLNNESLGACDVRQWDQIRPMAHAPYDDTINTRYGFAMQPFRDPNGEVLHEYQSMGTYPWIDRDGDNITFTNIGTDLIGNRDYQSRCPQDVGNCANESTSETNGLLQGRVMMGLWTRGKMVLLDNMVNNIDFGLASLDRTHREVRLYEANGSYDGYTRVGNGRENVHDNMPLSSSGNSTFFDSNEHRFNYLENMRPITPADVTWLASSGRSTDEIPLDDYMNPNSFINANMVQVVTFRKNNNGSWNWQDERRITQNGRVQNAATATNDSWVIPTHGAILGDGRVEPIAKGGIHGKGYWLDGAGSGLSFDIPAQPSDILDSPWYYGIFVDTRNVTGERSLISFPDGSEIRINGTNQIRYYNAVGTLVRTITSSQTFSEGAWAHLGVQMSNRNRTIQTYVNGYRIDEFNHNSALFQVTPGALVVGVSQTNGVSDYTGWIDDFKVFAETVNVEVACNHAGGTLAGVTNNAPSQWTNLANNLPTASHTRITNELAENGELTYNQYACYHDYSDDYAAHLANIPSGMVGIRDAINFPEGPIFRDRPRPDSSQNAFCLSCHTADGNDGMSIAALTLNASVNAPDDHRRQPMQPDPLVYGHIPANWLGQGRPANAFIADAHGYQIDNLVLGLSDGSEPPIEDPQTPVEPPVDEPQEPEDPQTPVEPPVEDPQEPSDPDTTPEDPSTPSDEPQVPAGQTLNLATADTYTAASDNWDANRLINIHDDDWVVEARATSQGTTDLVWVEYQFPRVNNLSFAVREDNAPSFQISRWKVQSWHANNSIWVDVMDWQTATVNGWTDFTPNANIEVERIRVLFEAPNGQNVGMREFDATGITVGSTSNPGSEPTEQEPSDPAPSEPEQPAPAEPEPEPSEPQTPAGETIELATAVTFSSASANWQSDRLANVFDDDLVVEARANSQGVYSENESDLVWVEFTFVAVNNLTFSLREDNAPSYQTSRWKVQRWDQTSSDWIDVMDWQNANVNGWTHFTPSAAISTNRIRVLAEAPNGQQVGIREFDATGTAI</sequence>
<dbReference type="RefSeq" id="WP_108601077.1">
    <property type="nucleotide sequence ID" value="NZ_CP026604.1"/>
</dbReference>
<gene>
    <name evidence="3" type="ORF">C2869_00435</name>
</gene>
<feature type="compositionally biased region" description="Polar residues" evidence="1">
    <location>
        <begin position="1079"/>
        <end position="1090"/>
    </location>
</feature>
<dbReference type="PROSITE" id="PS51257">
    <property type="entry name" value="PROKAR_LIPOPROTEIN"/>
    <property type="match status" value="1"/>
</dbReference>
<evidence type="ECO:0000256" key="1">
    <source>
        <dbReference type="SAM" id="MobiDB-lite"/>
    </source>
</evidence>
<evidence type="ECO:0000313" key="3">
    <source>
        <dbReference type="EMBL" id="AWB64998.1"/>
    </source>
</evidence>
<feature type="compositionally biased region" description="Acidic residues" evidence="1">
    <location>
        <begin position="895"/>
        <end position="904"/>
    </location>
</feature>
<dbReference type="Proteomes" id="UP000244441">
    <property type="component" value="Chromosome"/>
</dbReference>
<feature type="compositionally biased region" description="Polar residues" evidence="1">
    <location>
        <begin position="108"/>
        <end position="122"/>
    </location>
</feature>
<feature type="compositionally biased region" description="Acidic residues" evidence="1">
    <location>
        <begin position="912"/>
        <end position="926"/>
    </location>
</feature>
<proteinExistence type="predicted"/>
<evidence type="ECO:0000313" key="4">
    <source>
        <dbReference type="Proteomes" id="UP000244441"/>
    </source>
</evidence>
<protein>
    <recommendedName>
        <fullName evidence="5">Concanavalin A-like lectin/glucanases superfamily protein</fullName>
    </recommendedName>
</protein>
<reference evidence="3 4" key="1">
    <citation type="submission" date="2018-01" db="EMBL/GenBank/DDBJ databases">
        <title>Genome sequence of a Cantenovulum-like bacteria.</title>
        <authorList>
            <person name="Tan W.R."/>
            <person name="Lau N.-S."/>
            <person name="Go F."/>
            <person name="Amirul A.-A.A."/>
        </authorList>
    </citation>
    <scope>NUCLEOTIDE SEQUENCE [LARGE SCALE GENOMIC DNA]</scope>
    <source>
        <strain evidence="3 4">CCB-QB4</strain>
    </source>
</reference>
<feature type="chain" id="PRO_5015523097" description="Concanavalin A-like lectin/glucanases superfamily protein" evidence="2">
    <location>
        <begin position="20"/>
        <end position="1267"/>
    </location>
</feature>
<feature type="compositionally biased region" description="Low complexity" evidence="1">
    <location>
        <begin position="927"/>
        <end position="937"/>
    </location>
</feature>
<dbReference type="InterPro" id="IPR013320">
    <property type="entry name" value="ConA-like_dom_sf"/>
</dbReference>
<name>A0A2S0VLB5_9ALTE</name>
<feature type="region of interest" description="Disordered" evidence="1">
    <location>
        <begin position="108"/>
        <end position="137"/>
    </location>
</feature>
<feature type="compositionally biased region" description="Pro residues" evidence="1">
    <location>
        <begin position="1097"/>
        <end position="1110"/>
    </location>
</feature>
<organism evidence="3 4">
    <name type="scientific">Saccharobesus litoralis</name>
    <dbReference type="NCBI Taxonomy" id="2172099"/>
    <lineage>
        <taxon>Bacteria</taxon>
        <taxon>Pseudomonadati</taxon>
        <taxon>Pseudomonadota</taxon>
        <taxon>Gammaproteobacteria</taxon>
        <taxon>Alteromonadales</taxon>
        <taxon>Alteromonadaceae</taxon>
        <taxon>Saccharobesus</taxon>
    </lineage>
</organism>
<accession>A0A2S0VLB5</accession>
<evidence type="ECO:0000256" key="2">
    <source>
        <dbReference type="SAM" id="SignalP"/>
    </source>
</evidence>
<dbReference type="Gene3D" id="2.60.120.200">
    <property type="match status" value="1"/>
</dbReference>